<evidence type="ECO:0000256" key="1">
    <source>
        <dbReference type="SAM" id="MobiDB-lite"/>
    </source>
</evidence>
<name>A0A941J6C8_9ACTN</name>
<keyword evidence="4" id="KW-1185">Reference proteome</keyword>
<evidence type="ECO:0000256" key="2">
    <source>
        <dbReference type="SAM" id="SignalP"/>
    </source>
</evidence>
<reference evidence="3 4" key="1">
    <citation type="submission" date="2021-04" db="EMBL/GenBank/DDBJ databases">
        <title>Characterization of the biosynthetic gene cluster of new lipopeptides with antitumor activity in the genome of the marine Streptomyces PHM034.</title>
        <authorList>
            <person name="Ceniceros A."/>
            <person name="Canedo L."/>
            <person name="Mendez C."/>
            <person name="Olano C."/>
            <person name="Schleissner C."/>
            <person name="Cuevas C."/>
            <person name="De La Calle F."/>
            <person name="Salas J.A."/>
        </authorList>
    </citation>
    <scope>NUCLEOTIDE SEQUENCE [LARGE SCALE GENOMIC DNA]</scope>
    <source>
        <strain evidence="3 4">PHM034</strain>
    </source>
</reference>
<dbReference type="PROSITE" id="PS51257">
    <property type="entry name" value="PROKAR_LIPOPROTEIN"/>
    <property type="match status" value="1"/>
</dbReference>
<feature type="chain" id="PRO_5039259806" description="Lipoprotein" evidence="2">
    <location>
        <begin position="26"/>
        <end position="219"/>
    </location>
</feature>
<gene>
    <name evidence="3" type="ORF">KEF29_39760</name>
</gene>
<comment type="caution">
    <text evidence="3">The sequence shown here is derived from an EMBL/GenBank/DDBJ whole genome shotgun (WGS) entry which is preliminary data.</text>
</comment>
<accession>A0A941J6C8</accession>
<proteinExistence type="predicted"/>
<keyword evidence="2" id="KW-0732">Signal</keyword>
<organism evidence="3 4">
    <name type="scientific">Streptomyces tuirus</name>
    <dbReference type="NCBI Taxonomy" id="68278"/>
    <lineage>
        <taxon>Bacteria</taxon>
        <taxon>Bacillati</taxon>
        <taxon>Actinomycetota</taxon>
        <taxon>Actinomycetes</taxon>
        <taxon>Kitasatosporales</taxon>
        <taxon>Streptomycetaceae</taxon>
        <taxon>Streptomyces</taxon>
    </lineage>
</organism>
<evidence type="ECO:0008006" key="5">
    <source>
        <dbReference type="Google" id="ProtNLM"/>
    </source>
</evidence>
<feature type="compositionally biased region" description="Basic and acidic residues" evidence="1">
    <location>
        <begin position="28"/>
        <end position="45"/>
    </location>
</feature>
<dbReference type="Proteomes" id="UP000682308">
    <property type="component" value="Unassembled WGS sequence"/>
</dbReference>
<dbReference type="EMBL" id="JAGTPG010000002">
    <property type="protein sequence ID" value="MBR8643546.1"/>
    <property type="molecule type" value="Genomic_DNA"/>
</dbReference>
<feature type="compositionally biased region" description="Low complexity" evidence="1">
    <location>
        <begin position="47"/>
        <end position="57"/>
    </location>
</feature>
<feature type="signal peptide" evidence="2">
    <location>
        <begin position="1"/>
        <end position="25"/>
    </location>
</feature>
<evidence type="ECO:0000313" key="3">
    <source>
        <dbReference type="EMBL" id="MBR8643546.1"/>
    </source>
</evidence>
<evidence type="ECO:0000313" key="4">
    <source>
        <dbReference type="Proteomes" id="UP000682308"/>
    </source>
</evidence>
<dbReference type="AlphaFoldDB" id="A0A941J6C8"/>
<protein>
    <recommendedName>
        <fullName evidence="5">Lipoprotein</fullName>
    </recommendedName>
</protein>
<feature type="region of interest" description="Disordered" evidence="1">
    <location>
        <begin position="23"/>
        <end position="66"/>
    </location>
</feature>
<sequence>MNRRPTLLAALTLTAAAALTLSACGSDDSSKSKDNDKIAGADTGDKASASPSPSEPESGSRPKISLPSDVTYEFEWKKTGDAQKDAVLSDAEQRIKAVDMAIAKQDPLDKAYRFYSEGAAAAGSEKYIQEFVDHKARTTGLTRYYNETVTIKDDGTASLVYCEDQSKAFNKFLKTGKTDVTPVTKDSYVVYAGTLRKNDSGVWVTERLISQRGSAKCQP</sequence>